<gene>
    <name evidence="2" type="ORF">NMYAN_160010</name>
</gene>
<dbReference type="InterPro" id="IPR037522">
    <property type="entry name" value="HD_GYP_dom"/>
</dbReference>
<dbReference type="Gene3D" id="1.10.3210.10">
    <property type="entry name" value="Hypothetical protein af1432"/>
    <property type="match status" value="1"/>
</dbReference>
<dbReference type="GO" id="GO:0008081">
    <property type="term" value="F:phosphoric diester hydrolase activity"/>
    <property type="evidence" value="ECO:0007669"/>
    <property type="project" value="UniProtKB-ARBA"/>
</dbReference>
<evidence type="ECO:0000313" key="2">
    <source>
        <dbReference type="EMBL" id="CAE6497540.1"/>
    </source>
</evidence>
<dbReference type="Pfam" id="PF13487">
    <property type="entry name" value="HD_5"/>
    <property type="match status" value="1"/>
</dbReference>
<dbReference type="AlphaFoldDB" id="A0A8H8YYR8"/>
<organism evidence="2 3">
    <name type="scientific">Nitrosomonas nitrosa</name>
    <dbReference type="NCBI Taxonomy" id="52442"/>
    <lineage>
        <taxon>Bacteria</taxon>
        <taxon>Pseudomonadati</taxon>
        <taxon>Pseudomonadota</taxon>
        <taxon>Betaproteobacteria</taxon>
        <taxon>Nitrosomonadales</taxon>
        <taxon>Nitrosomonadaceae</taxon>
        <taxon>Nitrosomonas</taxon>
    </lineage>
</organism>
<dbReference type="CDD" id="cd00077">
    <property type="entry name" value="HDc"/>
    <property type="match status" value="1"/>
</dbReference>
<dbReference type="PROSITE" id="PS51832">
    <property type="entry name" value="HD_GYP"/>
    <property type="match status" value="1"/>
</dbReference>
<keyword evidence="2" id="KW-0378">Hydrolase</keyword>
<reference evidence="2" key="1">
    <citation type="submission" date="2021-02" db="EMBL/GenBank/DDBJ databases">
        <authorList>
            <person name="Han P."/>
        </authorList>
    </citation>
    <scope>NUCLEOTIDE SEQUENCE</scope>
    <source>
        <strain evidence="2">Nitrosomonas nitrosa 18-3D</strain>
    </source>
</reference>
<evidence type="ECO:0000313" key="3">
    <source>
        <dbReference type="Proteomes" id="UP000601736"/>
    </source>
</evidence>
<accession>A0A8H8YYR8</accession>
<dbReference type="InterPro" id="IPR003607">
    <property type="entry name" value="HD/PDEase_dom"/>
</dbReference>
<evidence type="ECO:0000259" key="1">
    <source>
        <dbReference type="PROSITE" id="PS51832"/>
    </source>
</evidence>
<comment type="caution">
    <text evidence="2">The sequence shown here is derived from an EMBL/GenBank/DDBJ whole genome shotgun (WGS) entry which is preliminary data.</text>
</comment>
<dbReference type="PANTHER" id="PTHR45228">
    <property type="entry name" value="CYCLIC DI-GMP PHOSPHODIESTERASE TM_0186-RELATED"/>
    <property type="match status" value="1"/>
</dbReference>
<protein>
    <submittedName>
        <fullName evidence="2">Phosphohydrolase</fullName>
    </submittedName>
</protein>
<dbReference type="EMBL" id="CAJNAP010000008">
    <property type="protein sequence ID" value="CAE6497540.1"/>
    <property type="molecule type" value="Genomic_DNA"/>
</dbReference>
<dbReference type="SMART" id="SM00471">
    <property type="entry name" value="HDc"/>
    <property type="match status" value="1"/>
</dbReference>
<dbReference type="Proteomes" id="UP000601736">
    <property type="component" value="Unassembled WGS sequence"/>
</dbReference>
<dbReference type="RefSeq" id="WP_204799528.1">
    <property type="nucleotide sequence ID" value="NZ_CAJNAP010000008.1"/>
</dbReference>
<sequence>MAAYENPAKPLIKSLFVMAAMVEARDSYTGGHLWRVSQYSRILAEYGGLPPNVVARISLGGYLHDLGKISVPDAILNKKDVLTAEEYAIIKTHPEVGSRLLSDHPLAGLTGNAVIQHHETFDGLGYPHGLAGDQISLDGSIVSICDAFDAMTSTRPYRKGMSIEYALAQIQADLGRQFHPEWSKKFIELGGAGFFKHIVGHSEPGMTLQECPICGPTIVISKKHRHGDRVYCRACGSEALLQKENSSISVKITGRKGSAKNLMPEINNDLLDDLVQESSKYISISTPHSGSDWYRQLRILFRLLLPR</sequence>
<name>A0A8H8YYR8_9PROT</name>
<proteinExistence type="predicted"/>
<dbReference type="SUPFAM" id="SSF109604">
    <property type="entry name" value="HD-domain/PDEase-like"/>
    <property type="match status" value="1"/>
</dbReference>
<dbReference type="InterPro" id="IPR052020">
    <property type="entry name" value="Cyclic_di-GMP/3'3'-cGAMP_PDE"/>
</dbReference>
<feature type="domain" description="HD-GYP" evidence="1">
    <location>
        <begin position="7"/>
        <end position="202"/>
    </location>
</feature>